<evidence type="ECO:0000259" key="6">
    <source>
        <dbReference type="PROSITE" id="PS51330"/>
    </source>
</evidence>
<dbReference type="PRINTS" id="PR00070">
    <property type="entry name" value="DHFR"/>
</dbReference>
<evidence type="ECO:0000256" key="3">
    <source>
        <dbReference type="ARBA" id="ARBA00022563"/>
    </source>
</evidence>
<evidence type="ECO:0000256" key="2">
    <source>
        <dbReference type="ARBA" id="ARBA00012856"/>
    </source>
</evidence>
<dbReference type="GO" id="GO:0050661">
    <property type="term" value="F:NADP binding"/>
    <property type="evidence" value="ECO:0007669"/>
    <property type="project" value="InterPro"/>
</dbReference>
<dbReference type="InterPro" id="IPR012259">
    <property type="entry name" value="DHFR"/>
</dbReference>
<organism evidence="7 8">
    <name type="scientific">Bacillus phage TsarBomba</name>
    <dbReference type="NCBI Taxonomy" id="1690456"/>
    <lineage>
        <taxon>Viruses</taxon>
        <taxon>Duplodnaviria</taxon>
        <taxon>Heunggongvirae</taxon>
        <taxon>Uroviricota</taxon>
        <taxon>Caudoviricetes</taxon>
        <taxon>Herelleviridae</taxon>
        <taxon>Bastillevirinae</taxon>
        <taxon>Tsarbombavirus</taxon>
        <taxon>Tsarbombavirus tsarbomba</taxon>
    </lineage>
</organism>
<dbReference type="KEGG" id="vg:26633354"/>
<name>A0A0K2D000_9CAUD</name>
<evidence type="ECO:0000256" key="5">
    <source>
        <dbReference type="ARBA" id="ARBA00023002"/>
    </source>
</evidence>
<dbReference type="GO" id="GO:0046654">
    <property type="term" value="P:tetrahydrofolate biosynthetic process"/>
    <property type="evidence" value="ECO:0007669"/>
    <property type="project" value="InterPro"/>
</dbReference>
<evidence type="ECO:0000256" key="4">
    <source>
        <dbReference type="ARBA" id="ARBA00022857"/>
    </source>
</evidence>
<evidence type="ECO:0000313" key="8">
    <source>
        <dbReference type="Proteomes" id="UP000204602"/>
    </source>
</evidence>
<protein>
    <recommendedName>
        <fullName evidence="2">dihydrofolate reductase</fullName>
        <ecNumber evidence="2">1.5.1.3</ecNumber>
    </recommendedName>
</protein>
<keyword evidence="8" id="KW-1185">Reference proteome</keyword>
<keyword evidence="4" id="KW-0521">NADP</keyword>
<accession>A0A0K2D000</accession>
<proteinExistence type="predicted"/>
<dbReference type="CDD" id="cd00209">
    <property type="entry name" value="DHFR"/>
    <property type="match status" value="1"/>
</dbReference>
<dbReference type="GO" id="GO:0046452">
    <property type="term" value="P:dihydrofolate metabolic process"/>
    <property type="evidence" value="ECO:0007669"/>
    <property type="project" value="TreeGrafter"/>
</dbReference>
<dbReference type="Proteomes" id="UP000204602">
    <property type="component" value="Segment"/>
</dbReference>
<dbReference type="GO" id="GO:0043168">
    <property type="term" value="F:anion binding"/>
    <property type="evidence" value="ECO:0007669"/>
    <property type="project" value="UniProtKB-ARBA"/>
</dbReference>
<dbReference type="GO" id="GO:0004146">
    <property type="term" value="F:dihydrofolate reductase activity"/>
    <property type="evidence" value="ECO:0007669"/>
    <property type="project" value="UniProtKB-EC"/>
</dbReference>
<dbReference type="InterPro" id="IPR024072">
    <property type="entry name" value="DHFR-like_dom_sf"/>
</dbReference>
<dbReference type="Pfam" id="PF00186">
    <property type="entry name" value="DHFR_1"/>
    <property type="match status" value="1"/>
</dbReference>
<keyword evidence="5" id="KW-0560">Oxidoreductase</keyword>
<dbReference type="InterPro" id="IPR001796">
    <property type="entry name" value="DHFR_dom"/>
</dbReference>
<feature type="domain" description="DHFR" evidence="6">
    <location>
        <begin position="2"/>
        <end position="159"/>
    </location>
</feature>
<dbReference type="PANTHER" id="PTHR48069:SF3">
    <property type="entry name" value="DIHYDROFOLATE REDUCTASE"/>
    <property type="match status" value="1"/>
</dbReference>
<dbReference type="EMBL" id="KT224359">
    <property type="protein sequence ID" value="ALA13144.1"/>
    <property type="molecule type" value="Genomic_DNA"/>
</dbReference>
<dbReference type="GO" id="GO:0046655">
    <property type="term" value="P:folic acid metabolic process"/>
    <property type="evidence" value="ECO:0007669"/>
    <property type="project" value="TreeGrafter"/>
</dbReference>
<dbReference type="PIRSF" id="PIRSF000194">
    <property type="entry name" value="DHFR"/>
    <property type="match status" value="1"/>
</dbReference>
<dbReference type="FunFam" id="3.40.430.10:FF:000001">
    <property type="entry name" value="Dihydrofolate reductase"/>
    <property type="match status" value="1"/>
</dbReference>
<dbReference type="RefSeq" id="YP_009206863.1">
    <property type="nucleotide sequence ID" value="NC_028890.1"/>
</dbReference>
<dbReference type="SUPFAM" id="SSF53597">
    <property type="entry name" value="Dihydrofolate reductase-like"/>
    <property type="match status" value="1"/>
</dbReference>
<evidence type="ECO:0000313" key="7">
    <source>
        <dbReference type="EMBL" id="ALA13144.1"/>
    </source>
</evidence>
<reference evidence="7 8" key="1">
    <citation type="journal article" date="2015" name="Genome Announc.">
        <title>Complete Genome Sequence of Bacillus cereus Group Phage TsarBomba.</title>
        <authorList>
            <person name="Erill I."/>
            <person name="Caruso S.M."/>
        </authorList>
    </citation>
    <scope>NUCLEOTIDE SEQUENCE [LARGE SCALE GENOMIC DNA]</scope>
</reference>
<dbReference type="GeneID" id="26633354"/>
<dbReference type="PROSITE" id="PS51330">
    <property type="entry name" value="DHFR_2"/>
    <property type="match status" value="1"/>
</dbReference>
<dbReference type="GO" id="GO:0006730">
    <property type="term" value="P:one-carbon metabolic process"/>
    <property type="evidence" value="ECO:0007669"/>
    <property type="project" value="UniProtKB-KW"/>
</dbReference>
<evidence type="ECO:0000256" key="1">
    <source>
        <dbReference type="ARBA" id="ARBA00004903"/>
    </source>
</evidence>
<dbReference type="PANTHER" id="PTHR48069">
    <property type="entry name" value="DIHYDROFOLATE REDUCTASE"/>
    <property type="match status" value="1"/>
</dbReference>
<dbReference type="EC" id="1.5.1.3" evidence="2"/>
<keyword evidence="3" id="KW-0554">One-carbon metabolism</keyword>
<sequence length="162" mass="19262">MEISMIAAKGKNNEIGLENKLLWHIKEDFDWFKEHTYNKPVIMGRATYESIGKPLPHRINVVLTRDESYNPDPSVIVLPNVESVLSEFKKYREIMIIGGESVYTQFLPFANRLYLTEIDAAFEADKFFPEFPLEDYRECYERKGVEDKGYDYWFRVYRKKLK</sequence>
<dbReference type="Gene3D" id="3.40.430.10">
    <property type="entry name" value="Dihydrofolate Reductase, subunit A"/>
    <property type="match status" value="1"/>
</dbReference>
<dbReference type="OrthoDB" id="9577at10239"/>
<gene>
    <name evidence="7" type="ORF">TSARBOMBA_28</name>
</gene>
<comment type="pathway">
    <text evidence="1">Cofactor biosynthesis; tetrahydrofolate biosynthesis; 5,6,7,8-tetrahydrofolate from 7,8-dihydrofolate: step 1/1.</text>
</comment>